<dbReference type="InterPro" id="IPR027806">
    <property type="entry name" value="HARBI1_dom"/>
</dbReference>
<comment type="caution">
    <text evidence="4">The sequence shown here is derived from an EMBL/GenBank/DDBJ whole genome shotgun (WGS) entry which is preliminary data.</text>
</comment>
<evidence type="ECO:0000256" key="1">
    <source>
        <dbReference type="ARBA" id="ARBA00001968"/>
    </source>
</evidence>
<dbReference type="EMBL" id="JAYMGO010000022">
    <property type="protein sequence ID" value="KAL1250523.1"/>
    <property type="molecule type" value="Genomic_DNA"/>
</dbReference>
<evidence type="ECO:0000313" key="5">
    <source>
        <dbReference type="EMBL" id="KAL1250528.1"/>
    </source>
</evidence>
<comment type="cofactor">
    <cofactor evidence="1">
        <name>a divalent metal cation</name>
        <dbReference type="ChEBI" id="CHEBI:60240"/>
    </cofactor>
</comment>
<keyword evidence="2" id="KW-0479">Metal-binding</keyword>
<proteinExistence type="predicted"/>
<feature type="domain" description="DDE Tnp4" evidence="3">
    <location>
        <begin position="24"/>
        <end position="93"/>
    </location>
</feature>
<evidence type="ECO:0000313" key="4">
    <source>
        <dbReference type="EMBL" id="KAL1250523.1"/>
    </source>
</evidence>
<evidence type="ECO:0000256" key="2">
    <source>
        <dbReference type="ARBA" id="ARBA00022723"/>
    </source>
</evidence>
<organism evidence="4 6">
    <name type="scientific">Cirrhinus molitorella</name>
    <name type="common">mud carp</name>
    <dbReference type="NCBI Taxonomy" id="172907"/>
    <lineage>
        <taxon>Eukaryota</taxon>
        <taxon>Metazoa</taxon>
        <taxon>Chordata</taxon>
        <taxon>Craniata</taxon>
        <taxon>Vertebrata</taxon>
        <taxon>Euteleostomi</taxon>
        <taxon>Actinopterygii</taxon>
        <taxon>Neopterygii</taxon>
        <taxon>Teleostei</taxon>
        <taxon>Ostariophysi</taxon>
        <taxon>Cypriniformes</taxon>
        <taxon>Cyprinidae</taxon>
        <taxon>Labeoninae</taxon>
        <taxon>Labeonini</taxon>
        <taxon>Cirrhinus</taxon>
    </lineage>
</organism>
<accession>A0ABR3LCH4</accession>
<sequence>MLLEHKLNLPPRANLPGNGVQIPQVIVGDAAFSLHNNLMRPFPGLNLPMEKQIYSRARRVIENAFGILVARWRILGRPLECLPDKAVKIVKACESNFLANTDEVSTPVSRYIPANFADSDTTGLPQLGEWHRVVASDTNLLEPLDPRYLSRAPPELQLVCEMT</sequence>
<dbReference type="EMBL" id="JAYMGO010000022">
    <property type="protein sequence ID" value="KAL1250528.1"/>
    <property type="molecule type" value="Genomic_DNA"/>
</dbReference>
<evidence type="ECO:0000313" key="6">
    <source>
        <dbReference type="Proteomes" id="UP001558613"/>
    </source>
</evidence>
<protein>
    <recommendedName>
        <fullName evidence="3">DDE Tnp4 domain-containing protein</fullName>
    </recommendedName>
</protein>
<dbReference type="Proteomes" id="UP001558613">
    <property type="component" value="Unassembled WGS sequence"/>
</dbReference>
<keyword evidence="6" id="KW-1185">Reference proteome</keyword>
<dbReference type="Pfam" id="PF13359">
    <property type="entry name" value="DDE_Tnp_4"/>
    <property type="match status" value="1"/>
</dbReference>
<name>A0ABR3LCH4_9TELE</name>
<evidence type="ECO:0000259" key="3">
    <source>
        <dbReference type="Pfam" id="PF13359"/>
    </source>
</evidence>
<reference evidence="4 6" key="1">
    <citation type="submission" date="2023-09" db="EMBL/GenBank/DDBJ databases">
        <authorList>
            <person name="Wang M."/>
        </authorList>
    </citation>
    <scope>NUCLEOTIDE SEQUENCE [LARGE SCALE GENOMIC DNA]</scope>
    <source>
        <strain evidence="4">GT-2023</strain>
        <tissue evidence="4">Liver</tissue>
    </source>
</reference>
<gene>
    <name evidence="4" type="ORF">QQF64_018319</name>
    <name evidence="5" type="ORF">QQF64_018324</name>
</gene>